<evidence type="ECO:0000313" key="4">
    <source>
        <dbReference type="Proteomes" id="UP000239203"/>
    </source>
</evidence>
<feature type="domain" description="Peptidase C14 caspase" evidence="2">
    <location>
        <begin position="11"/>
        <end position="200"/>
    </location>
</feature>
<dbReference type="OrthoDB" id="3542505at2"/>
<feature type="transmembrane region" description="Helical" evidence="1">
    <location>
        <begin position="341"/>
        <end position="361"/>
    </location>
</feature>
<evidence type="ECO:0000259" key="2">
    <source>
        <dbReference type="Pfam" id="PF00656"/>
    </source>
</evidence>
<feature type="transmembrane region" description="Helical" evidence="1">
    <location>
        <begin position="367"/>
        <end position="389"/>
    </location>
</feature>
<protein>
    <submittedName>
        <fullName evidence="3">Caspase domain-containing protein</fullName>
    </submittedName>
</protein>
<dbReference type="GO" id="GO:0004197">
    <property type="term" value="F:cysteine-type endopeptidase activity"/>
    <property type="evidence" value="ECO:0007669"/>
    <property type="project" value="InterPro"/>
</dbReference>
<evidence type="ECO:0000313" key="3">
    <source>
        <dbReference type="EMBL" id="PPK63808.1"/>
    </source>
</evidence>
<keyword evidence="1" id="KW-0472">Membrane</keyword>
<dbReference type="Pfam" id="PF00656">
    <property type="entry name" value="Peptidase_C14"/>
    <property type="match status" value="1"/>
</dbReference>
<dbReference type="Gene3D" id="3.40.50.1460">
    <property type="match status" value="1"/>
</dbReference>
<proteinExistence type="predicted"/>
<evidence type="ECO:0000256" key="1">
    <source>
        <dbReference type="SAM" id="Phobius"/>
    </source>
</evidence>
<organism evidence="3 4">
    <name type="scientific">Actinokineospora auranticolor</name>
    <dbReference type="NCBI Taxonomy" id="155976"/>
    <lineage>
        <taxon>Bacteria</taxon>
        <taxon>Bacillati</taxon>
        <taxon>Actinomycetota</taxon>
        <taxon>Actinomycetes</taxon>
        <taxon>Pseudonocardiales</taxon>
        <taxon>Pseudonocardiaceae</taxon>
        <taxon>Actinokineospora</taxon>
    </lineage>
</organism>
<dbReference type="InterPro" id="IPR029030">
    <property type="entry name" value="Caspase-like_dom_sf"/>
</dbReference>
<dbReference type="SUPFAM" id="SSF52129">
    <property type="entry name" value="Caspase-like"/>
    <property type="match status" value="1"/>
</dbReference>
<dbReference type="Proteomes" id="UP000239203">
    <property type="component" value="Unassembled WGS sequence"/>
</dbReference>
<dbReference type="NCBIfam" id="NF047832">
    <property type="entry name" value="caspase_w_EACC1"/>
    <property type="match status" value="1"/>
</dbReference>
<dbReference type="RefSeq" id="WP_104482423.1">
    <property type="nucleotide sequence ID" value="NZ_CP154825.1"/>
</dbReference>
<dbReference type="AlphaFoldDB" id="A0A2S6GEZ4"/>
<gene>
    <name evidence="3" type="ORF">CLV40_12452</name>
</gene>
<dbReference type="EMBL" id="PTIX01000024">
    <property type="protein sequence ID" value="PPK63808.1"/>
    <property type="molecule type" value="Genomic_DNA"/>
</dbReference>
<dbReference type="GO" id="GO:0006508">
    <property type="term" value="P:proteolysis"/>
    <property type="evidence" value="ECO:0007669"/>
    <property type="project" value="InterPro"/>
</dbReference>
<name>A0A2S6GEZ4_9PSEU</name>
<reference evidence="3 4" key="1">
    <citation type="submission" date="2018-02" db="EMBL/GenBank/DDBJ databases">
        <title>Genomic Encyclopedia of Archaeal and Bacterial Type Strains, Phase II (KMG-II): from individual species to whole genera.</title>
        <authorList>
            <person name="Goeker M."/>
        </authorList>
    </citation>
    <scope>NUCLEOTIDE SEQUENCE [LARGE SCALE GENOMIC DNA]</scope>
    <source>
        <strain evidence="3 4">YU 961-1</strain>
    </source>
</reference>
<accession>A0A2S6GEZ4</accession>
<dbReference type="InterPro" id="IPR011600">
    <property type="entry name" value="Pept_C14_caspase"/>
</dbReference>
<keyword evidence="4" id="KW-1185">Reference proteome</keyword>
<comment type="caution">
    <text evidence="3">The sequence shown here is derived from an EMBL/GenBank/DDBJ whole genome shotgun (WGS) entry which is preliminary data.</text>
</comment>
<keyword evidence="1" id="KW-1133">Transmembrane helix</keyword>
<keyword evidence="1" id="KW-0812">Transmembrane</keyword>
<sequence length="390" mass="42086">MRLPNAERSQVVLIGTSSFGGDLHDLPAVANNVTDLVDVLTDSEIGGFDRSNCTVLLDEQDADKILDTLAEAAGQAGDVLLVYIATHALPKKPASGELMLLLPGTDMQASWWWRKALSFDDIREVVRDSPAQNRIVIVDCCHAGLALPEGVMGPTDEQFDIGGAYTLAAADPNSRAVAKPGERNTAFTGALLELLDRGVAGYGELLSLSRVFPLLKRRLEADGLPRPSHNLSDTIDGLAVVRNRVKEPHTAISDDVLALMASSTNTERLEALRRLAALHHTGGQVVHDQVRFHVSKLATDDSKIVSEEALRLLKLFQGTGTGGNTIAPKRPRRDFPWADRWWWTAAAVILVAGTLVLWSTGSPLWEAAATALPSSVLGYLTAVTTARWAR</sequence>